<name>A0A1G4AYV7_9PEZI</name>
<evidence type="ECO:0000259" key="3">
    <source>
        <dbReference type="PROSITE" id="PS50127"/>
    </source>
</evidence>
<accession>A0A1G4AYV7</accession>
<evidence type="ECO:0000256" key="1">
    <source>
        <dbReference type="SAM" id="MobiDB-lite"/>
    </source>
</evidence>
<dbReference type="GeneID" id="34563534"/>
<feature type="transmembrane region" description="Helical" evidence="2">
    <location>
        <begin position="371"/>
        <end position="390"/>
    </location>
</feature>
<dbReference type="InterPro" id="IPR000608">
    <property type="entry name" value="UBC"/>
</dbReference>
<dbReference type="InterPro" id="IPR016135">
    <property type="entry name" value="UBQ-conjugating_enzyme/RWD"/>
</dbReference>
<proteinExistence type="predicted"/>
<dbReference type="AlphaFoldDB" id="A0A1G4AYV7"/>
<sequence length="892" mass="97013">MGSMPSLRRQHLLAEFAGLKQACPEGVFVSLTPGDPMLWSGVMFVRHGPYATAILRFQISFPDTYPRLPPLVTFSTDIFHPLITPLTTYMYTTDIQDNGTVSATDAERLPPGGFSLRHGFPAWFGRGSRSNAGSRQVSGQQQPPATPARGGGPSSTTSTPGSKATPLGGRPGYLDTSRREVSTYEVLRYIRSTFDDEKVLDSVPLEAAGNPGAWHAWRTRQRQAGKSFSGDLEPQGKKEQEGDKAIEAGESVQEKKEEEGEEKEEATPAPLPERKPSTSGSVHSIVRKPIGSAPSVSRKPGEWNWEGVWEDRVQKGIAASLSEAVLYGATSGGGDDLINFLAMEEGDVDSVRENLLPCMFVSSAAAGMQTCLLLIVLATVIPMLIIAVLLSCFICRNFRDAAGAIEPKPPRRWFGLRRVKSSDSTITSLATRTQNYADSWQDLESLRTYRDTPTPSIQHGIHEQAGFASFPSSDMEFLANEEKDGSGRSAPEVPRPLKVLKRLGRGSGGGRRGGSDGVRRLSAETNKSLDGLPGPLDEPLVVRKKRGNYAIGQIPGSVGVGQEQSSPGGQTQSYNSSEENAMSDVSLVLVPRISITPEVKALDGGTTTFWVAIEVSGQLCRPLNGSACAAISSRDDSTLADGNDNQPSAGVLRYLYILEIIQDEPKQTSDELIDDLEYQLGSSNLEYIRVLVKYNHSAFFCKSRSGIIDNMTEAGTRLETFATAAIKRHNHRSPWSPSRALTYNPIMSIVYGSWELQRARNAMYRMSARPSTPPRLVEVLSRMDLSEEDKPMAIQTPPVVPRRETSLGKDAIVRQPEALYKGWSPGHRRTSAVDWDRPRAGQGPGVLRSLASSIAGTGGDGHPAEKKGACGGDSLRSQGRKPSNRWGWTSWW</sequence>
<feature type="region of interest" description="Disordered" evidence="1">
    <location>
        <begin position="481"/>
        <end position="539"/>
    </location>
</feature>
<dbReference type="RefSeq" id="XP_022471512.1">
    <property type="nucleotide sequence ID" value="XM_022622024.1"/>
</dbReference>
<organism evidence="4 5">
    <name type="scientific">Colletotrichum orchidophilum</name>
    <dbReference type="NCBI Taxonomy" id="1209926"/>
    <lineage>
        <taxon>Eukaryota</taxon>
        <taxon>Fungi</taxon>
        <taxon>Dikarya</taxon>
        <taxon>Ascomycota</taxon>
        <taxon>Pezizomycotina</taxon>
        <taxon>Sordariomycetes</taxon>
        <taxon>Hypocreomycetidae</taxon>
        <taxon>Glomerellales</taxon>
        <taxon>Glomerellaceae</taxon>
        <taxon>Colletotrichum</taxon>
    </lineage>
</organism>
<feature type="region of interest" description="Disordered" evidence="1">
    <location>
        <begin position="128"/>
        <end position="176"/>
    </location>
</feature>
<evidence type="ECO:0000313" key="5">
    <source>
        <dbReference type="Proteomes" id="UP000176998"/>
    </source>
</evidence>
<dbReference type="EMBL" id="MJBS01000102">
    <property type="protein sequence ID" value="OHE94349.1"/>
    <property type="molecule type" value="Genomic_DNA"/>
</dbReference>
<keyword evidence="2" id="KW-0812">Transmembrane</keyword>
<keyword evidence="5" id="KW-1185">Reference proteome</keyword>
<feature type="compositionally biased region" description="Polar residues" evidence="1">
    <location>
        <begin position="562"/>
        <end position="578"/>
    </location>
</feature>
<feature type="region of interest" description="Disordered" evidence="1">
    <location>
        <begin position="553"/>
        <end position="578"/>
    </location>
</feature>
<gene>
    <name evidence="4" type="ORF">CORC01_10396</name>
</gene>
<keyword evidence="2" id="KW-0472">Membrane</keyword>
<dbReference type="CDD" id="cd23814">
    <property type="entry name" value="UEV_AKTIP"/>
    <property type="match status" value="1"/>
</dbReference>
<dbReference type="OrthoDB" id="5596422at2759"/>
<evidence type="ECO:0000313" key="4">
    <source>
        <dbReference type="EMBL" id="OHE94349.1"/>
    </source>
</evidence>
<feature type="compositionally biased region" description="Basic and acidic residues" evidence="1">
    <location>
        <begin position="513"/>
        <end position="522"/>
    </location>
</feature>
<dbReference type="SUPFAM" id="SSF54495">
    <property type="entry name" value="UBC-like"/>
    <property type="match status" value="1"/>
</dbReference>
<dbReference type="PROSITE" id="PS50127">
    <property type="entry name" value="UBC_2"/>
    <property type="match status" value="1"/>
</dbReference>
<feature type="region of interest" description="Disordered" evidence="1">
    <location>
        <begin position="207"/>
        <end position="301"/>
    </location>
</feature>
<evidence type="ECO:0000256" key="2">
    <source>
        <dbReference type="SAM" id="Phobius"/>
    </source>
</evidence>
<dbReference type="Proteomes" id="UP000176998">
    <property type="component" value="Unassembled WGS sequence"/>
</dbReference>
<feature type="compositionally biased region" description="Low complexity" evidence="1">
    <location>
        <begin position="154"/>
        <end position="166"/>
    </location>
</feature>
<feature type="compositionally biased region" description="Low complexity" evidence="1">
    <location>
        <begin position="529"/>
        <end position="539"/>
    </location>
</feature>
<protein>
    <submittedName>
        <fullName evidence="4">Ubiquitin-conjugating enzyme</fullName>
    </submittedName>
</protein>
<dbReference type="STRING" id="1209926.A0A1G4AYV7"/>
<dbReference type="Pfam" id="PF00179">
    <property type="entry name" value="UQ_con"/>
    <property type="match status" value="1"/>
</dbReference>
<reference evidence="4 5" key="1">
    <citation type="submission" date="2016-09" db="EMBL/GenBank/DDBJ databases">
        <authorList>
            <person name="Capua I."/>
            <person name="De Benedictis P."/>
            <person name="Joannis T."/>
            <person name="Lombin L.H."/>
            <person name="Cattoli G."/>
        </authorList>
    </citation>
    <scope>NUCLEOTIDE SEQUENCE [LARGE SCALE GENOMIC DNA]</scope>
    <source>
        <strain evidence="4 5">IMI 309357</strain>
    </source>
</reference>
<feature type="domain" description="UBC core" evidence="3">
    <location>
        <begin position="7"/>
        <end position="186"/>
    </location>
</feature>
<feature type="region of interest" description="Disordered" evidence="1">
    <location>
        <begin position="830"/>
        <end position="892"/>
    </location>
</feature>
<dbReference type="Gene3D" id="3.10.110.10">
    <property type="entry name" value="Ubiquitin Conjugating Enzyme"/>
    <property type="match status" value="1"/>
</dbReference>
<comment type="caution">
    <text evidence="4">The sequence shown here is derived from an EMBL/GenBank/DDBJ whole genome shotgun (WGS) entry which is preliminary data.</text>
</comment>
<keyword evidence="2" id="KW-1133">Transmembrane helix</keyword>
<feature type="compositionally biased region" description="Polar residues" evidence="1">
    <location>
        <begin position="128"/>
        <end position="143"/>
    </location>
</feature>
<feature type="compositionally biased region" description="Basic and acidic residues" evidence="1">
    <location>
        <begin position="234"/>
        <end position="258"/>
    </location>
</feature>